<reference evidence="2" key="1">
    <citation type="submission" date="2014-03" db="EMBL/GenBank/DDBJ databases">
        <title>The sialotranscriptome of Amblyomma triste, Amblyomma parvum and Amblyomma cajennense ticks, uncovered by 454-based RNA-seq.</title>
        <authorList>
            <person name="Garcia G.R."/>
            <person name="Gardinassi L.G."/>
            <person name="Ribeiro J.M."/>
            <person name="Anatriello E."/>
            <person name="Ferreira B.R."/>
            <person name="Moreira H.N."/>
            <person name="Mafra C."/>
            <person name="Olegario M.M."/>
            <person name="Szabo P.J."/>
            <person name="Miranda-Santos I.K."/>
            <person name="Maruyama S.R."/>
        </authorList>
    </citation>
    <scope>NUCLEOTIDE SEQUENCE</scope>
    <source>
        <strain evidence="2">Uberlandia</strain>
        <tissue evidence="2">Salivary glands</tissue>
    </source>
</reference>
<feature type="transmembrane region" description="Helical" evidence="1">
    <location>
        <begin position="96"/>
        <end position="117"/>
    </location>
</feature>
<proteinExistence type="evidence at transcript level"/>
<keyword evidence="1" id="KW-0472">Membrane</keyword>
<dbReference type="AlphaFoldDB" id="A0A023FE02"/>
<feature type="non-terminal residue" evidence="2">
    <location>
        <position position="1"/>
    </location>
</feature>
<keyword evidence="1" id="KW-1133">Transmembrane helix</keyword>
<name>A0A023FE02_AMBCJ</name>
<evidence type="ECO:0000313" key="2">
    <source>
        <dbReference type="EMBL" id="JAC19013.1"/>
    </source>
</evidence>
<dbReference type="EMBL" id="GBBK01005469">
    <property type="protein sequence ID" value="JAC19013.1"/>
    <property type="molecule type" value="mRNA"/>
</dbReference>
<sequence>EDWYIFIVAHTQHAVLFFLSSFVLPLSVSLSPSLTHIHTMACFVKGHFFTWNNSFLRILFVARAFTFSHHEKKKLFLPILVFLSYLFRKEKKIMRYIVYLKLYIYIYIYYIHCYYTHTFYHNRV</sequence>
<protein>
    <submittedName>
        <fullName evidence="2">Uncharacterized protein</fullName>
    </submittedName>
</protein>
<organism evidence="2">
    <name type="scientific">Amblyomma cajennense</name>
    <name type="common">Cayenne tick</name>
    <name type="synonym">Acarus cajennensis</name>
    <dbReference type="NCBI Taxonomy" id="34607"/>
    <lineage>
        <taxon>Eukaryota</taxon>
        <taxon>Metazoa</taxon>
        <taxon>Ecdysozoa</taxon>
        <taxon>Arthropoda</taxon>
        <taxon>Chelicerata</taxon>
        <taxon>Arachnida</taxon>
        <taxon>Acari</taxon>
        <taxon>Parasitiformes</taxon>
        <taxon>Ixodida</taxon>
        <taxon>Ixodoidea</taxon>
        <taxon>Ixodidae</taxon>
        <taxon>Amblyomminae</taxon>
        <taxon>Amblyomma</taxon>
    </lineage>
</organism>
<keyword evidence="1" id="KW-0812">Transmembrane</keyword>
<feature type="transmembrane region" description="Helical" evidence="1">
    <location>
        <begin position="12"/>
        <end position="30"/>
    </location>
</feature>
<evidence type="ECO:0000256" key="1">
    <source>
        <dbReference type="SAM" id="Phobius"/>
    </source>
</evidence>
<accession>A0A023FE02</accession>